<proteinExistence type="predicted"/>
<keyword evidence="4" id="KW-1185">Reference proteome</keyword>
<dbReference type="Pfam" id="PF13472">
    <property type="entry name" value="Lipase_GDSL_2"/>
    <property type="match status" value="1"/>
</dbReference>
<accession>A0ABP6MZL2</accession>
<feature type="region of interest" description="Disordered" evidence="1">
    <location>
        <begin position="312"/>
        <end position="340"/>
    </location>
</feature>
<name>A0ABP6MZL2_9ACTN</name>
<evidence type="ECO:0000259" key="2">
    <source>
        <dbReference type="Pfam" id="PF13472"/>
    </source>
</evidence>
<dbReference type="Gene3D" id="2.60.120.260">
    <property type="entry name" value="Galactose-binding domain-like"/>
    <property type="match status" value="1"/>
</dbReference>
<evidence type="ECO:0000313" key="4">
    <source>
        <dbReference type="Proteomes" id="UP001501637"/>
    </source>
</evidence>
<gene>
    <name evidence="3" type="ORF">GCM10010449_60770</name>
</gene>
<dbReference type="Proteomes" id="UP001501637">
    <property type="component" value="Unassembled WGS sequence"/>
</dbReference>
<dbReference type="SUPFAM" id="SSF52266">
    <property type="entry name" value="SGNH hydrolase"/>
    <property type="match status" value="1"/>
</dbReference>
<feature type="compositionally biased region" description="Basic and acidic residues" evidence="1">
    <location>
        <begin position="329"/>
        <end position="340"/>
    </location>
</feature>
<dbReference type="EMBL" id="BAAAUG010000125">
    <property type="protein sequence ID" value="GAA3131578.1"/>
    <property type="molecule type" value="Genomic_DNA"/>
</dbReference>
<comment type="caution">
    <text evidence="3">The sequence shown here is derived from an EMBL/GenBank/DDBJ whole genome shotgun (WGS) entry which is preliminary data.</text>
</comment>
<dbReference type="RefSeq" id="WP_344526221.1">
    <property type="nucleotide sequence ID" value="NZ_BAAAUG010000125.1"/>
</dbReference>
<dbReference type="InterPro" id="IPR036514">
    <property type="entry name" value="SGNH_hydro_sf"/>
</dbReference>
<reference evidence="4" key="1">
    <citation type="journal article" date="2019" name="Int. J. Syst. Evol. Microbiol.">
        <title>The Global Catalogue of Microorganisms (GCM) 10K type strain sequencing project: providing services to taxonomists for standard genome sequencing and annotation.</title>
        <authorList>
            <consortium name="The Broad Institute Genomics Platform"/>
            <consortium name="The Broad Institute Genome Sequencing Center for Infectious Disease"/>
            <person name="Wu L."/>
            <person name="Ma J."/>
        </authorList>
    </citation>
    <scope>NUCLEOTIDE SEQUENCE [LARGE SCALE GENOMIC DNA]</scope>
    <source>
        <strain evidence="4">JCM 9092</strain>
    </source>
</reference>
<dbReference type="Gene3D" id="3.40.50.1110">
    <property type="entry name" value="SGNH hydrolase"/>
    <property type="match status" value="1"/>
</dbReference>
<protein>
    <recommendedName>
        <fullName evidence="2">SGNH hydrolase-type esterase domain-containing protein</fullName>
    </recommendedName>
</protein>
<evidence type="ECO:0000313" key="3">
    <source>
        <dbReference type="EMBL" id="GAA3131578.1"/>
    </source>
</evidence>
<feature type="domain" description="SGNH hydrolase-type esterase" evidence="2">
    <location>
        <begin position="140"/>
        <end position="300"/>
    </location>
</feature>
<organism evidence="3 4">
    <name type="scientific">Streptomyces rectiviolaceus</name>
    <dbReference type="NCBI Taxonomy" id="332591"/>
    <lineage>
        <taxon>Bacteria</taxon>
        <taxon>Bacillati</taxon>
        <taxon>Actinomycetota</taxon>
        <taxon>Actinomycetes</taxon>
        <taxon>Kitasatosporales</taxon>
        <taxon>Streptomycetaceae</taxon>
        <taxon>Streptomyces</taxon>
    </lineage>
</organism>
<dbReference type="InterPro" id="IPR013830">
    <property type="entry name" value="SGNH_hydro"/>
</dbReference>
<evidence type="ECO:0000256" key="1">
    <source>
        <dbReference type="SAM" id="MobiDB-lite"/>
    </source>
</evidence>
<sequence>MREFVRGVAWWTEDGRVVRADPADRERLPADTWERAGLPAGVRLEFTARGVSALEITYTASPPSATDAYRDVPAVFTLLAGEDAVDTPASPGEHRTLVHLPCPDGDFTLHLPETLRPALHGVRPVDGTLTPTAPRPRWLVYGDSIAEGWSVSRPHLAWPALAGRVLGVETVNLGYAGAARGELASAEQLASLEADLLTVAFGTNCWSRTPHSAGLLYETTRSFLDLVRRGHPDVPLLVVSPVVRPDAETTPNALGATLADLRSAMERAALEAGAALLPGGKLLDAGHLVDGIHPGDEGHGLLAKAVASALPGGAPRKGAGNCATSHGQPADERRSSPRSD</sequence>